<proteinExistence type="predicted"/>
<sequence>MFCLVSVYWYRHRFQKGTCYPLMESRVITCHVQIHCTIRDGGVISGCVINSHMVLWYSWFIAIPHLTTGKALPHVHSFPW</sequence>
<accession>A0AAX6EAH1</accession>
<dbReference type="Proteomes" id="UP001140949">
    <property type="component" value="Unassembled WGS sequence"/>
</dbReference>
<reference evidence="1" key="1">
    <citation type="journal article" date="2023" name="GigaByte">
        <title>Genome assembly of the bearded iris, Iris pallida Lam.</title>
        <authorList>
            <person name="Bruccoleri R.E."/>
            <person name="Oakeley E.J."/>
            <person name="Faust A.M.E."/>
            <person name="Altorfer M."/>
            <person name="Dessus-Babus S."/>
            <person name="Burckhardt D."/>
            <person name="Oertli M."/>
            <person name="Naumann U."/>
            <person name="Petersen F."/>
            <person name="Wong J."/>
        </authorList>
    </citation>
    <scope>NUCLEOTIDE SEQUENCE</scope>
    <source>
        <strain evidence="1">GSM-AAB239-AS_SAM_17_03QT</strain>
    </source>
</reference>
<name>A0AAX6EAH1_IRIPA</name>
<evidence type="ECO:0000313" key="1">
    <source>
        <dbReference type="EMBL" id="KAJ6801062.1"/>
    </source>
</evidence>
<evidence type="ECO:0000313" key="2">
    <source>
        <dbReference type="Proteomes" id="UP001140949"/>
    </source>
</evidence>
<comment type="caution">
    <text evidence="1">The sequence shown here is derived from an EMBL/GenBank/DDBJ whole genome shotgun (WGS) entry which is preliminary data.</text>
</comment>
<dbReference type="EMBL" id="JANAVB010038418">
    <property type="protein sequence ID" value="KAJ6801062.1"/>
    <property type="molecule type" value="Genomic_DNA"/>
</dbReference>
<protein>
    <submittedName>
        <fullName evidence="1">Uncharacterized protein</fullName>
    </submittedName>
</protein>
<dbReference type="AlphaFoldDB" id="A0AAX6EAH1"/>
<keyword evidence="2" id="KW-1185">Reference proteome</keyword>
<gene>
    <name evidence="1" type="ORF">M6B38_199215</name>
</gene>
<reference evidence="1" key="2">
    <citation type="submission" date="2023-04" db="EMBL/GenBank/DDBJ databases">
        <authorList>
            <person name="Bruccoleri R.E."/>
            <person name="Oakeley E.J."/>
            <person name="Faust A.-M."/>
            <person name="Dessus-Babus S."/>
            <person name="Altorfer M."/>
            <person name="Burckhardt D."/>
            <person name="Oertli M."/>
            <person name="Naumann U."/>
            <person name="Petersen F."/>
            <person name="Wong J."/>
        </authorList>
    </citation>
    <scope>NUCLEOTIDE SEQUENCE</scope>
    <source>
        <strain evidence="1">GSM-AAB239-AS_SAM_17_03QT</strain>
        <tissue evidence="1">Leaf</tissue>
    </source>
</reference>
<organism evidence="1 2">
    <name type="scientific">Iris pallida</name>
    <name type="common">Sweet iris</name>
    <dbReference type="NCBI Taxonomy" id="29817"/>
    <lineage>
        <taxon>Eukaryota</taxon>
        <taxon>Viridiplantae</taxon>
        <taxon>Streptophyta</taxon>
        <taxon>Embryophyta</taxon>
        <taxon>Tracheophyta</taxon>
        <taxon>Spermatophyta</taxon>
        <taxon>Magnoliopsida</taxon>
        <taxon>Liliopsida</taxon>
        <taxon>Asparagales</taxon>
        <taxon>Iridaceae</taxon>
        <taxon>Iridoideae</taxon>
        <taxon>Irideae</taxon>
        <taxon>Iris</taxon>
    </lineage>
</organism>